<protein>
    <recommendedName>
        <fullName evidence="5">Gp6 domain containing protein</fullName>
    </recommendedName>
</protein>
<gene>
    <name evidence="2" type="ORF">UFOVP1331_37</name>
    <name evidence="3" type="ORF">UFOVP1442_38</name>
    <name evidence="4" type="ORF">UFOVP1535_13</name>
    <name evidence="1" type="ORF">UFOVP998_22</name>
</gene>
<reference evidence="3" key="1">
    <citation type="submission" date="2020-05" db="EMBL/GenBank/DDBJ databases">
        <authorList>
            <person name="Chiriac C."/>
            <person name="Salcher M."/>
            <person name="Ghai R."/>
            <person name="Kavagutti S V."/>
        </authorList>
    </citation>
    <scope>NUCLEOTIDE SEQUENCE</scope>
</reference>
<evidence type="ECO:0000313" key="1">
    <source>
        <dbReference type="EMBL" id="CAB4177361.1"/>
    </source>
</evidence>
<dbReference type="InterPro" id="IPR006450">
    <property type="entry name" value="Phage_HK97_gp6-like"/>
</dbReference>
<organism evidence="3">
    <name type="scientific">uncultured Caudovirales phage</name>
    <dbReference type="NCBI Taxonomy" id="2100421"/>
    <lineage>
        <taxon>Viruses</taxon>
        <taxon>Duplodnaviria</taxon>
        <taxon>Heunggongvirae</taxon>
        <taxon>Uroviricota</taxon>
        <taxon>Caudoviricetes</taxon>
        <taxon>Peduoviridae</taxon>
        <taxon>Maltschvirus</taxon>
        <taxon>Maltschvirus maltsch</taxon>
    </lineage>
</organism>
<evidence type="ECO:0000313" key="3">
    <source>
        <dbReference type="EMBL" id="CAB4212965.1"/>
    </source>
</evidence>
<dbReference type="InterPro" id="IPR023366">
    <property type="entry name" value="ATP_synth_asu-like_sf"/>
</dbReference>
<evidence type="ECO:0008006" key="5">
    <source>
        <dbReference type="Google" id="ProtNLM"/>
    </source>
</evidence>
<dbReference type="NCBIfam" id="TIGR01560">
    <property type="entry name" value="put_DNA_pack"/>
    <property type="match status" value="1"/>
</dbReference>
<dbReference type="EMBL" id="LR797391">
    <property type="protein sequence ID" value="CAB4212965.1"/>
    <property type="molecule type" value="Genomic_DNA"/>
</dbReference>
<dbReference type="EMBL" id="LR798380">
    <property type="protein sequence ID" value="CAB5227973.1"/>
    <property type="molecule type" value="Genomic_DNA"/>
</dbReference>
<dbReference type="CDD" id="cd08054">
    <property type="entry name" value="gp6"/>
    <property type="match status" value="1"/>
</dbReference>
<name>A0A6J5SH11_9CAUD</name>
<proteinExistence type="predicted"/>
<dbReference type="EMBL" id="LR797287">
    <property type="protein sequence ID" value="CAB4199323.1"/>
    <property type="molecule type" value="Genomic_DNA"/>
</dbReference>
<accession>A0A6J5SH11</accession>
<evidence type="ECO:0000313" key="4">
    <source>
        <dbReference type="EMBL" id="CAB5227973.1"/>
    </source>
</evidence>
<dbReference type="InterPro" id="IPR011738">
    <property type="entry name" value="Phage_CHP"/>
</dbReference>
<dbReference type="NCBIfam" id="TIGR02215">
    <property type="entry name" value="phage_chp_gp8"/>
    <property type="match status" value="1"/>
</dbReference>
<evidence type="ECO:0000313" key="2">
    <source>
        <dbReference type="EMBL" id="CAB4199323.1"/>
    </source>
</evidence>
<dbReference type="Gene3D" id="2.40.30.20">
    <property type="match status" value="1"/>
</dbReference>
<dbReference type="EMBL" id="LR796948">
    <property type="protein sequence ID" value="CAB4177361.1"/>
    <property type="molecule type" value="Genomic_DNA"/>
</dbReference>
<sequence>MSFMEPPFWSVHQRQRSLQPARAVVITPPAVDPISLSELKNRLRIPHTSDDADLSLALKAGRRKLEKDLGGARLVPTVVEQGFDALPGSDVLELSQWPLISVESVKTYDLSDTESTFASSNYNLDTASRPGRICLKASASWPTGLRYHRGAIVRYTAGFGGTAKAVTSLTRSGAVVTVATTAAHGYTSGQRITMAGADQADYNGTFEVTVTGAASFTFTVTGTPTTPATGVLTATDLGVPEDYLMALMLLVAHWYENREAVVTGTIATTLPLAYDDLLDELMGVA</sequence>